<feature type="transmembrane region" description="Helical" evidence="1">
    <location>
        <begin position="67"/>
        <end position="88"/>
    </location>
</feature>
<dbReference type="Proteomes" id="UP000828390">
    <property type="component" value="Unassembled WGS sequence"/>
</dbReference>
<keyword evidence="2" id="KW-0732">Signal</keyword>
<name>A0A9D4RK91_DREPO</name>
<organism evidence="3 4">
    <name type="scientific">Dreissena polymorpha</name>
    <name type="common">Zebra mussel</name>
    <name type="synonym">Mytilus polymorpha</name>
    <dbReference type="NCBI Taxonomy" id="45954"/>
    <lineage>
        <taxon>Eukaryota</taxon>
        <taxon>Metazoa</taxon>
        <taxon>Spiralia</taxon>
        <taxon>Lophotrochozoa</taxon>
        <taxon>Mollusca</taxon>
        <taxon>Bivalvia</taxon>
        <taxon>Autobranchia</taxon>
        <taxon>Heteroconchia</taxon>
        <taxon>Euheterodonta</taxon>
        <taxon>Imparidentia</taxon>
        <taxon>Neoheterodontei</taxon>
        <taxon>Myida</taxon>
        <taxon>Dreissenoidea</taxon>
        <taxon>Dreissenidae</taxon>
        <taxon>Dreissena</taxon>
    </lineage>
</organism>
<keyword evidence="1" id="KW-0472">Membrane</keyword>
<gene>
    <name evidence="3" type="ORF">DPMN_034641</name>
</gene>
<feature type="chain" id="PRO_5038637070" description="Transmembrane protein" evidence="2">
    <location>
        <begin position="20"/>
        <end position="108"/>
    </location>
</feature>
<comment type="caution">
    <text evidence="3">The sequence shown here is derived from an EMBL/GenBank/DDBJ whole genome shotgun (WGS) entry which is preliminary data.</text>
</comment>
<accession>A0A9D4RK91</accession>
<keyword evidence="1" id="KW-0812">Transmembrane</keyword>
<evidence type="ECO:0000313" key="4">
    <source>
        <dbReference type="Proteomes" id="UP000828390"/>
    </source>
</evidence>
<protein>
    <recommendedName>
        <fullName evidence="5">Transmembrane protein</fullName>
    </recommendedName>
</protein>
<sequence>MVVVLVIVAVVVMAGSVHVIKHKCGCVGENDDGDIHGCSSFDSSKAYRGVNGCGDSYCSGDNVSDTVVVVMVEALVVMMIMLFVLVVLKVVGDSTGDDNDVGVFGDTW</sequence>
<feature type="signal peptide" evidence="2">
    <location>
        <begin position="1"/>
        <end position="19"/>
    </location>
</feature>
<reference evidence="3" key="1">
    <citation type="journal article" date="2019" name="bioRxiv">
        <title>The Genome of the Zebra Mussel, Dreissena polymorpha: A Resource for Invasive Species Research.</title>
        <authorList>
            <person name="McCartney M.A."/>
            <person name="Auch B."/>
            <person name="Kono T."/>
            <person name="Mallez S."/>
            <person name="Zhang Y."/>
            <person name="Obille A."/>
            <person name="Becker A."/>
            <person name="Abrahante J.E."/>
            <person name="Garbe J."/>
            <person name="Badalamenti J.P."/>
            <person name="Herman A."/>
            <person name="Mangelson H."/>
            <person name="Liachko I."/>
            <person name="Sullivan S."/>
            <person name="Sone E.D."/>
            <person name="Koren S."/>
            <person name="Silverstein K.A.T."/>
            <person name="Beckman K.B."/>
            <person name="Gohl D.M."/>
        </authorList>
    </citation>
    <scope>NUCLEOTIDE SEQUENCE</scope>
    <source>
        <strain evidence="3">Duluth1</strain>
        <tissue evidence="3">Whole animal</tissue>
    </source>
</reference>
<dbReference type="EMBL" id="JAIWYP010000002">
    <property type="protein sequence ID" value="KAH3871439.1"/>
    <property type="molecule type" value="Genomic_DNA"/>
</dbReference>
<dbReference type="AlphaFoldDB" id="A0A9D4RK91"/>
<keyword evidence="1" id="KW-1133">Transmembrane helix</keyword>
<evidence type="ECO:0008006" key="5">
    <source>
        <dbReference type="Google" id="ProtNLM"/>
    </source>
</evidence>
<proteinExistence type="predicted"/>
<evidence type="ECO:0000256" key="1">
    <source>
        <dbReference type="SAM" id="Phobius"/>
    </source>
</evidence>
<keyword evidence="4" id="KW-1185">Reference proteome</keyword>
<reference evidence="3" key="2">
    <citation type="submission" date="2020-11" db="EMBL/GenBank/DDBJ databases">
        <authorList>
            <person name="McCartney M.A."/>
            <person name="Auch B."/>
            <person name="Kono T."/>
            <person name="Mallez S."/>
            <person name="Becker A."/>
            <person name="Gohl D.M."/>
            <person name="Silverstein K.A.T."/>
            <person name="Koren S."/>
            <person name="Bechman K.B."/>
            <person name="Herman A."/>
            <person name="Abrahante J.E."/>
            <person name="Garbe J."/>
        </authorList>
    </citation>
    <scope>NUCLEOTIDE SEQUENCE</scope>
    <source>
        <strain evidence="3">Duluth1</strain>
        <tissue evidence="3">Whole animal</tissue>
    </source>
</reference>
<evidence type="ECO:0000313" key="3">
    <source>
        <dbReference type="EMBL" id="KAH3871439.1"/>
    </source>
</evidence>
<evidence type="ECO:0000256" key="2">
    <source>
        <dbReference type="SAM" id="SignalP"/>
    </source>
</evidence>